<dbReference type="Pfam" id="PF00563">
    <property type="entry name" value="EAL"/>
    <property type="match status" value="1"/>
</dbReference>
<keyword evidence="1" id="KW-0597">Phosphoprotein</keyword>
<dbReference type="InterPro" id="IPR011006">
    <property type="entry name" value="CheY-like_superfamily"/>
</dbReference>
<evidence type="ECO:0000259" key="2">
    <source>
        <dbReference type="PROSITE" id="PS50110"/>
    </source>
</evidence>
<dbReference type="InterPro" id="IPR001633">
    <property type="entry name" value="EAL_dom"/>
</dbReference>
<reference evidence="5" key="1">
    <citation type="journal article" date="2010" name="Mol. Biosyst.">
        <title>Complete genome sequence and comparative analysis of Shewanella violacea, a psychrophilic and piezophilic bacterium from deep sea floor sediments.</title>
        <authorList>
            <person name="Aono E."/>
            <person name="Baba T."/>
            <person name="Ara T."/>
            <person name="Nishi T."/>
            <person name="Nakamichi T."/>
            <person name="Inamoto E."/>
            <person name="Toyonaga H."/>
            <person name="Hasegawa M."/>
            <person name="Takai Y."/>
            <person name="Okumura Y."/>
            <person name="Baba M."/>
            <person name="Tomita M."/>
            <person name="Kato C."/>
            <person name="Oshima T."/>
            <person name="Nakasone K."/>
            <person name="Mori H."/>
        </authorList>
    </citation>
    <scope>NUCLEOTIDE SEQUENCE [LARGE SCALE GENOMIC DNA]</scope>
    <source>
        <strain evidence="5">JCM 10179 / CIP 106290 / LMG 19151 / DSS12</strain>
    </source>
</reference>
<evidence type="ECO:0000256" key="1">
    <source>
        <dbReference type="PROSITE-ProRule" id="PRU00169"/>
    </source>
</evidence>
<evidence type="ECO:0000313" key="4">
    <source>
        <dbReference type="EMBL" id="BAJ00821.1"/>
    </source>
</evidence>
<dbReference type="SMART" id="SM00052">
    <property type="entry name" value="EAL"/>
    <property type="match status" value="1"/>
</dbReference>
<proteinExistence type="predicted"/>
<dbReference type="SUPFAM" id="SSF52172">
    <property type="entry name" value="CheY-like"/>
    <property type="match status" value="1"/>
</dbReference>
<dbReference type="GO" id="GO:0071111">
    <property type="term" value="F:cyclic-guanylate-specific phosphodiesterase activity"/>
    <property type="evidence" value="ECO:0007669"/>
    <property type="project" value="InterPro"/>
</dbReference>
<dbReference type="PANTHER" id="PTHR33121">
    <property type="entry name" value="CYCLIC DI-GMP PHOSPHODIESTERASE PDEF"/>
    <property type="match status" value="1"/>
</dbReference>
<dbReference type="SUPFAM" id="SSF141868">
    <property type="entry name" value="EAL domain-like"/>
    <property type="match status" value="1"/>
</dbReference>
<dbReference type="InterPro" id="IPR035919">
    <property type="entry name" value="EAL_sf"/>
</dbReference>
<gene>
    <name evidence="4" type="ordered locus">SVI_0850</name>
</gene>
<dbReference type="EMBL" id="AP011177">
    <property type="protein sequence ID" value="BAJ00821.1"/>
    <property type="molecule type" value="Genomic_DNA"/>
</dbReference>
<feature type="domain" description="Response regulatory" evidence="2">
    <location>
        <begin position="36"/>
        <end position="158"/>
    </location>
</feature>
<accession>D4ZGM2</accession>
<evidence type="ECO:0000259" key="3">
    <source>
        <dbReference type="PROSITE" id="PS50883"/>
    </source>
</evidence>
<dbReference type="Gene3D" id="3.40.50.2300">
    <property type="match status" value="1"/>
</dbReference>
<dbReference type="HOGENOM" id="CLU_000445_70_2_6"/>
<dbReference type="PROSITE" id="PS50883">
    <property type="entry name" value="EAL"/>
    <property type="match status" value="1"/>
</dbReference>
<dbReference type="PANTHER" id="PTHR33121:SF70">
    <property type="entry name" value="SIGNALING PROTEIN YKOW"/>
    <property type="match status" value="1"/>
</dbReference>
<dbReference type="Pfam" id="PF00072">
    <property type="entry name" value="Response_reg"/>
    <property type="match status" value="1"/>
</dbReference>
<dbReference type="InterPro" id="IPR001789">
    <property type="entry name" value="Sig_transdc_resp-reg_receiver"/>
</dbReference>
<protein>
    <submittedName>
        <fullName evidence="4">Response regulator/EAL domain protein</fullName>
    </submittedName>
</protein>
<feature type="domain" description="EAL" evidence="3">
    <location>
        <begin position="169"/>
        <end position="424"/>
    </location>
</feature>
<name>D4ZGM2_SHEVD</name>
<dbReference type="Gene3D" id="3.20.20.450">
    <property type="entry name" value="EAL domain"/>
    <property type="match status" value="1"/>
</dbReference>
<keyword evidence="5" id="KW-1185">Reference proteome</keyword>
<evidence type="ECO:0000313" key="5">
    <source>
        <dbReference type="Proteomes" id="UP000002350"/>
    </source>
</evidence>
<dbReference type="eggNOG" id="COG2200">
    <property type="taxonomic scope" value="Bacteria"/>
</dbReference>
<dbReference type="KEGG" id="svo:SVI_0850"/>
<organism evidence="4 5">
    <name type="scientific">Shewanella violacea (strain JCM 10179 / CIP 106290 / LMG 19151 / DSS12)</name>
    <dbReference type="NCBI Taxonomy" id="637905"/>
    <lineage>
        <taxon>Bacteria</taxon>
        <taxon>Pseudomonadati</taxon>
        <taxon>Pseudomonadota</taxon>
        <taxon>Gammaproteobacteria</taxon>
        <taxon>Alteromonadales</taxon>
        <taxon>Shewanellaceae</taxon>
        <taxon>Shewanella</taxon>
    </lineage>
</organism>
<dbReference type="PROSITE" id="PS50110">
    <property type="entry name" value="RESPONSE_REGULATORY"/>
    <property type="match status" value="1"/>
</dbReference>
<dbReference type="CDD" id="cd01948">
    <property type="entry name" value="EAL"/>
    <property type="match status" value="1"/>
</dbReference>
<dbReference type="STRING" id="637905.SVI_0850"/>
<dbReference type="Proteomes" id="UP000002350">
    <property type="component" value="Chromosome"/>
</dbReference>
<feature type="modified residue" description="4-aspartylphosphate" evidence="1">
    <location>
        <position position="88"/>
    </location>
</feature>
<dbReference type="SMART" id="SM00448">
    <property type="entry name" value="REC"/>
    <property type="match status" value="1"/>
</dbReference>
<dbReference type="GO" id="GO:0000160">
    <property type="term" value="P:phosphorelay signal transduction system"/>
    <property type="evidence" value="ECO:0007669"/>
    <property type="project" value="InterPro"/>
</dbReference>
<dbReference type="AlphaFoldDB" id="D4ZGM2"/>
<dbReference type="InterPro" id="IPR050706">
    <property type="entry name" value="Cyclic-di-GMP_PDE-like"/>
</dbReference>
<sequence>MTSYHVFFWFYLFSQSLLPEFLCSSLPKVRINMSINVLVIDDSLACCRILSEYLMQLDVNRVEYCTDAVSAIKILTKYDKDYQVVVVDLHMPNMDGIELLMNLSEIGYRGGIIIASGMENRIIEAAAQIVVNSRLRLLGSLTKPVSTKQLKLCLERLYMMESDLVPKPASISLDELHKALNENKLVPYFQAQMDAGTGKIVGFEVLCRIQLGNQLQLISPNRFLELAESHNLLDDLTEKLINKALSQWKKISQDDSCTDCGLSINLSPSQLNQASWPNRLLKYCHDHQMQASKLTIEITENQALSEQSQYSNISRLRLHDFGVAIDDFGTGYTNLNQLCCLPISELKLDMSFVRGIHHDPLAQTILKSLQEISGKLGIKLVAEGVEDLKDLNYLERIDNLLLQGYLICRPKPFDDLMRWLKAHKKVGESKLDVSKVPAETANASLTSAEVSKDRMSHYSI</sequence>